<accession>A0A318TN40</accession>
<organism evidence="3 4">
    <name type="scientific">Rhodobacter viridis</name>
    <dbReference type="NCBI Taxonomy" id="1054202"/>
    <lineage>
        <taxon>Bacteria</taxon>
        <taxon>Pseudomonadati</taxon>
        <taxon>Pseudomonadota</taxon>
        <taxon>Alphaproteobacteria</taxon>
        <taxon>Rhodobacterales</taxon>
        <taxon>Rhodobacter group</taxon>
        <taxon>Rhodobacter</taxon>
    </lineage>
</organism>
<dbReference type="GO" id="GO:0006310">
    <property type="term" value="P:DNA recombination"/>
    <property type="evidence" value="ECO:0007669"/>
    <property type="project" value="UniProtKB-KW"/>
</dbReference>
<sequence length="217" mass="24635">MAEGSTLMILETLPALRPPRAPWNKGRIAGQKLPLQPKHVWFLRVRLERTDNRRDLALFNMAVDSKLRGCDLVGLRVNDVTAAGHVKERASGTQSKTRKPVRFEITETTRLALERWIKDPEMIGSEYLWPSRVHASPHLSTRQYARTLRDWVLSIGLEPSAYGTHSMRRTKVAQIYKKTGNLRAVQLLLGHTKMDSTVRYLGVDLEDALTLSEGIDL</sequence>
<evidence type="ECO:0000256" key="1">
    <source>
        <dbReference type="ARBA" id="ARBA00023172"/>
    </source>
</evidence>
<dbReference type="GO" id="GO:0003677">
    <property type="term" value="F:DNA binding"/>
    <property type="evidence" value="ECO:0007669"/>
    <property type="project" value="InterPro"/>
</dbReference>
<dbReference type="Pfam" id="PF00589">
    <property type="entry name" value="Phage_integrase"/>
    <property type="match status" value="1"/>
</dbReference>
<keyword evidence="1" id="KW-0233">DNA recombination</keyword>
<evidence type="ECO:0000259" key="2">
    <source>
        <dbReference type="PROSITE" id="PS51898"/>
    </source>
</evidence>
<evidence type="ECO:0000313" key="4">
    <source>
        <dbReference type="Proteomes" id="UP000247727"/>
    </source>
</evidence>
<gene>
    <name evidence="3" type="ORF">C8J30_1313</name>
</gene>
<protein>
    <submittedName>
        <fullName evidence="3">Phage integrase family protein</fullName>
    </submittedName>
</protein>
<proteinExistence type="predicted"/>
<dbReference type="AlphaFoldDB" id="A0A318TN40"/>
<reference evidence="3 4" key="1">
    <citation type="submission" date="2018-06" db="EMBL/GenBank/DDBJ databases">
        <title>Genomic Encyclopedia of Type Strains, Phase III (KMG-III): the genomes of soil and plant-associated and newly described type strains.</title>
        <authorList>
            <person name="Whitman W."/>
        </authorList>
    </citation>
    <scope>NUCLEOTIDE SEQUENCE [LARGE SCALE GENOMIC DNA]</scope>
    <source>
        <strain evidence="3 4">JA737</strain>
    </source>
</reference>
<feature type="domain" description="Tyr recombinase" evidence="2">
    <location>
        <begin position="30"/>
        <end position="213"/>
    </location>
</feature>
<dbReference type="Gene3D" id="1.10.443.10">
    <property type="entry name" value="Intergrase catalytic core"/>
    <property type="match status" value="1"/>
</dbReference>
<dbReference type="InterPro" id="IPR002104">
    <property type="entry name" value="Integrase_catalytic"/>
</dbReference>
<keyword evidence="4" id="KW-1185">Reference proteome</keyword>
<dbReference type="EMBL" id="QJTK01000031">
    <property type="protein sequence ID" value="PYF06282.1"/>
    <property type="molecule type" value="Genomic_DNA"/>
</dbReference>
<evidence type="ECO:0000313" key="3">
    <source>
        <dbReference type="EMBL" id="PYF06282.1"/>
    </source>
</evidence>
<dbReference type="InterPro" id="IPR013762">
    <property type="entry name" value="Integrase-like_cat_sf"/>
</dbReference>
<dbReference type="InterPro" id="IPR011010">
    <property type="entry name" value="DNA_brk_join_enz"/>
</dbReference>
<dbReference type="GO" id="GO:0015074">
    <property type="term" value="P:DNA integration"/>
    <property type="evidence" value="ECO:0007669"/>
    <property type="project" value="InterPro"/>
</dbReference>
<comment type="caution">
    <text evidence="3">The sequence shown here is derived from an EMBL/GenBank/DDBJ whole genome shotgun (WGS) entry which is preliminary data.</text>
</comment>
<dbReference type="PROSITE" id="PS51898">
    <property type="entry name" value="TYR_RECOMBINASE"/>
    <property type="match status" value="1"/>
</dbReference>
<dbReference type="SUPFAM" id="SSF56349">
    <property type="entry name" value="DNA breaking-rejoining enzymes"/>
    <property type="match status" value="1"/>
</dbReference>
<name>A0A318TN40_9RHOB</name>
<dbReference type="Proteomes" id="UP000247727">
    <property type="component" value="Unassembled WGS sequence"/>
</dbReference>